<evidence type="ECO:0000313" key="3">
    <source>
        <dbReference type="Proteomes" id="UP000825123"/>
    </source>
</evidence>
<dbReference type="GeneID" id="66164600"/>
<proteinExistence type="predicted"/>
<dbReference type="InterPro" id="IPR016166">
    <property type="entry name" value="FAD-bd_PCMH"/>
</dbReference>
<accession>A0A8D5UAE8</accession>
<evidence type="ECO:0000259" key="1">
    <source>
        <dbReference type="PROSITE" id="PS51387"/>
    </source>
</evidence>
<dbReference type="Pfam" id="PF01565">
    <property type="entry name" value="FAD_binding_4"/>
    <property type="match status" value="1"/>
</dbReference>
<dbReference type="SUPFAM" id="SSF56176">
    <property type="entry name" value="FAD-binding/transporter-associated domain-like"/>
    <property type="match status" value="1"/>
</dbReference>
<dbReference type="AlphaFoldDB" id="A0A8D5UAE8"/>
<dbReference type="GO" id="GO:0004458">
    <property type="term" value="F:D-lactate dehydrogenase (cytochrome) activity"/>
    <property type="evidence" value="ECO:0007669"/>
    <property type="project" value="TreeGrafter"/>
</dbReference>
<dbReference type="GO" id="GO:0071949">
    <property type="term" value="F:FAD binding"/>
    <property type="evidence" value="ECO:0007669"/>
    <property type="project" value="InterPro"/>
</dbReference>
<dbReference type="EMBL" id="AP024597">
    <property type="protein sequence ID" value="BCU71589.1"/>
    <property type="molecule type" value="Genomic_DNA"/>
</dbReference>
<keyword evidence="3" id="KW-1185">Reference proteome</keyword>
<gene>
    <name evidence="2" type="ORF">KN1_28860</name>
</gene>
<dbReference type="GO" id="GO:0008720">
    <property type="term" value="F:D-lactate dehydrogenase (NAD+) activity"/>
    <property type="evidence" value="ECO:0007669"/>
    <property type="project" value="TreeGrafter"/>
</dbReference>
<dbReference type="InterPro" id="IPR036318">
    <property type="entry name" value="FAD-bd_PCMH-like_sf"/>
</dbReference>
<dbReference type="Gene3D" id="3.30.465.10">
    <property type="match status" value="1"/>
</dbReference>
<dbReference type="PANTHER" id="PTHR11748:SF118">
    <property type="entry name" value="ALKYLDIHYDROXYACETONEPHOSPHATE SYNTHASE (PRECURSOR)"/>
    <property type="match status" value="1"/>
</dbReference>
<dbReference type="PANTHER" id="PTHR11748">
    <property type="entry name" value="D-LACTATE DEHYDROGENASE"/>
    <property type="match status" value="1"/>
</dbReference>
<feature type="domain" description="FAD-binding PCMH-type" evidence="1">
    <location>
        <begin position="42"/>
        <end position="206"/>
    </location>
</feature>
<dbReference type="InterPro" id="IPR006094">
    <property type="entry name" value="Oxid_FAD_bind_N"/>
</dbReference>
<evidence type="ECO:0000313" key="2">
    <source>
        <dbReference type="EMBL" id="BCU71589.1"/>
    </source>
</evidence>
<organism evidence="2 3">
    <name type="scientific">Stygiolobus caldivivus</name>
    <dbReference type="NCBI Taxonomy" id="2824673"/>
    <lineage>
        <taxon>Archaea</taxon>
        <taxon>Thermoproteota</taxon>
        <taxon>Thermoprotei</taxon>
        <taxon>Sulfolobales</taxon>
        <taxon>Sulfolobaceae</taxon>
        <taxon>Stygiolobus</taxon>
    </lineage>
</organism>
<sequence length="403" mass="45961">MISKYVIKYLDREGIRFSDDSEVLRKESRDMTYMSPFLSRFSDIVGDIVVYPVNEDEVIKIVELCIEEHIPIIPRGGGMNNIGGLVPLRGGVIIDTRSMDKFILTHKEFIGEAGAKYFNKGKFNFPPRVYPSSFEDGVTVGGHIEGGCCGVGSFKYGWVWDQVTEIRMIDPRGKPRVLKGGDIKIASHAEGTTGIITMARLLIDNERYVTHVVEDSSPGKLLNTVMQAFDEGRDFYHVTLRSPQASEVTNVMPSDKWQLFIAHSKEEKVEGIDGKEIWENKHVFYGGVTKAYYKKFGRVYYMIKDVDVSLASDVISRLPKGTITQVEFIAGRLAHIFILTDSETKYLKIKEDMENLEGSIFELHDLRINSRLDSYHLQKIIQFKRKYDKEDLFNPGKVDFIRQ</sequence>
<dbReference type="RefSeq" id="WP_221288413.1">
    <property type="nucleotide sequence ID" value="NZ_AP024597.1"/>
</dbReference>
<dbReference type="InterPro" id="IPR016169">
    <property type="entry name" value="FAD-bd_PCMH_sub2"/>
</dbReference>
<dbReference type="Proteomes" id="UP000825123">
    <property type="component" value="Chromosome"/>
</dbReference>
<protein>
    <submittedName>
        <fullName evidence="2">FAD binding domain-containing protein</fullName>
    </submittedName>
</protein>
<reference evidence="2 3" key="1">
    <citation type="submission" date="2021-04" db="EMBL/GenBank/DDBJ databases">
        <title>Complete genome sequence of Stygiolobus sp. KN-1.</title>
        <authorList>
            <person name="Nakamura K."/>
            <person name="Sakai H."/>
            <person name="Kurosawa N."/>
        </authorList>
    </citation>
    <scope>NUCLEOTIDE SEQUENCE [LARGE SCALE GENOMIC DNA]</scope>
    <source>
        <strain evidence="2 3">KN-1</strain>
    </source>
</reference>
<dbReference type="PROSITE" id="PS51387">
    <property type="entry name" value="FAD_PCMH"/>
    <property type="match status" value="1"/>
</dbReference>
<name>A0A8D5UAE8_9CREN</name>
<dbReference type="GO" id="GO:1903457">
    <property type="term" value="P:lactate catabolic process"/>
    <property type="evidence" value="ECO:0007669"/>
    <property type="project" value="TreeGrafter"/>
</dbReference>
<dbReference type="KEGG" id="csty:KN1_28860"/>